<dbReference type="EMBL" id="JBEDUW010000006">
    <property type="protein sequence ID" value="KAK9922037.1"/>
    <property type="molecule type" value="Genomic_DNA"/>
</dbReference>
<protein>
    <submittedName>
        <fullName evidence="2">Uncharacterized protein</fullName>
    </submittedName>
</protein>
<organism evidence="2 3">
    <name type="scientific">Rubus argutus</name>
    <name type="common">Southern blackberry</name>
    <dbReference type="NCBI Taxonomy" id="59490"/>
    <lineage>
        <taxon>Eukaryota</taxon>
        <taxon>Viridiplantae</taxon>
        <taxon>Streptophyta</taxon>
        <taxon>Embryophyta</taxon>
        <taxon>Tracheophyta</taxon>
        <taxon>Spermatophyta</taxon>
        <taxon>Magnoliopsida</taxon>
        <taxon>eudicotyledons</taxon>
        <taxon>Gunneridae</taxon>
        <taxon>Pentapetalae</taxon>
        <taxon>rosids</taxon>
        <taxon>fabids</taxon>
        <taxon>Rosales</taxon>
        <taxon>Rosaceae</taxon>
        <taxon>Rosoideae</taxon>
        <taxon>Rosoideae incertae sedis</taxon>
        <taxon>Rubus</taxon>
    </lineage>
</organism>
<reference evidence="2 3" key="1">
    <citation type="journal article" date="2023" name="G3 (Bethesda)">
        <title>A chromosome-length genome assembly and annotation of blackberry (Rubus argutus, cv. 'Hillquist').</title>
        <authorList>
            <person name="Bruna T."/>
            <person name="Aryal R."/>
            <person name="Dudchenko O."/>
            <person name="Sargent D.J."/>
            <person name="Mead D."/>
            <person name="Buti M."/>
            <person name="Cavallini A."/>
            <person name="Hytonen T."/>
            <person name="Andres J."/>
            <person name="Pham M."/>
            <person name="Weisz D."/>
            <person name="Mascagni F."/>
            <person name="Usai G."/>
            <person name="Natali L."/>
            <person name="Bassil N."/>
            <person name="Fernandez G.E."/>
            <person name="Lomsadze A."/>
            <person name="Armour M."/>
            <person name="Olukolu B."/>
            <person name="Poorten T."/>
            <person name="Britton C."/>
            <person name="Davik J."/>
            <person name="Ashrafi H."/>
            <person name="Aiden E.L."/>
            <person name="Borodovsky M."/>
            <person name="Worthington M."/>
        </authorList>
    </citation>
    <scope>NUCLEOTIDE SEQUENCE [LARGE SCALE GENOMIC DNA]</scope>
    <source>
        <strain evidence="2">PI 553951</strain>
    </source>
</reference>
<feature type="region of interest" description="Disordered" evidence="1">
    <location>
        <begin position="29"/>
        <end position="70"/>
    </location>
</feature>
<feature type="region of interest" description="Disordered" evidence="1">
    <location>
        <begin position="86"/>
        <end position="108"/>
    </location>
</feature>
<evidence type="ECO:0000313" key="2">
    <source>
        <dbReference type="EMBL" id="KAK9922037.1"/>
    </source>
</evidence>
<dbReference type="Proteomes" id="UP001457282">
    <property type="component" value="Unassembled WGS sequence"/>
</dbReference>
<keyword evidence="3" id="KW-1185">Reference proteome</keyword>
<accession>A0AAW1WFF3</accession>
<comment type="caution">
    <text evidence="2">The sequence shown here is derived from an EMBL/GenBank/DDBJ whole genome shotgun (WGS) entry which is preliminary data.</text>
</comment>
<sequence length="108" mass="11251">MLCIHRHRAPSRTPAPPSLEAVAWCSPPTCNQSHQSSLFPVPPPSAQPARDVSTAASLPPSSSSSPLLPSTSLVVPSRVVNHQKLSQVSPLPCSSDNLKAITVSPSPS</sequence>
<gene>
    <name evidence="2" type="ORF">M0R45_030520</name>
</gene>
<feature type="compositionally biased region" description="Low complexity" evidence="1">
    <location>
        <begin position="53"/>
        <end position="70"/>
    </location>
</feature>
<evidence type="ECO:0000256" key="1">
    <source>
        <dbReference type="SAM" id="MobiDB-lite"/>
    </source>
</evidence>
<feature type="compositionally biased region" description="Polar residues" evidence="1">
    <location>
        <begin position="29"/>
        <end position="38"/>
    </location>
</feature>
<dbReference type="AlphaFoldDB" id="A0AAW1WFF3"/>
<name>A0AAW1WFF3_RUBAR</name>
<proteinExistence type="predicted"/>
<evidence type="ECO:0000313" key="3">
    <source>
        <dbReference type="Proteomes" id="UP001457282"/>
    </source>
</evidence>